<keyword evidence="5" id="KW-0411">Iron-sulfur</keyword>
<dbReference type="RefSeq" id="WP_218326842.1">
    <property type="nucleotide sequence ID" value="NZ_JAHUZB010000005.1"/>
</dbReference>
<evidence type="ECO:0000259" key="6">
    <source>
        <dbReference type="PROSITE" id="PS51379"/>
    </source>
</evidence>
<dbReference type="PANTHER" id="PTHR43255">
    <property type="entry name" value="IRON-SULFUR-BINDING OXIDOREDUCTASE FADF-RELATED-RELATED"/>
    <property type="match status" value="1"/>
</dbReference>
<dbReference type="PROSITE" id="PS51379">
    <property type="entry name" value="4FE4S_FER_2"/>
    <property type="match status" value="1"/>
</dbReference>
<reference evidence="7 8" key="1">
    <citation type="submission" date="2021-06" db="EMBL/GenBank/DDBJ databases">
        <title>Enterococcus alishanensis sp. nov., a novel lactic acid bacterium isolated from fresh coffee beans.</title>
        <authorList>
            <person name="Chen Y.-S."/>
        </authorList>
    </citation>
    <scope>NUCLEOTIDE SEQUENCE [LARGE SCALE GENOMIC DNA]</scope>
    <source>
        <strain evidence="7 8">ALS3</strain>
    </source>
</reference>
<dbReference type="Pfam" id="PF13534">
    <property type="entry name" value="Fer4_17"/>
    <property type="match status" value="1"/>
</dbReference>
<name>A0ABS6TFH1_9ENTE</name>
<dbReference type="EMBL" id="JAHUZB010000005">
    <property type="protein sequence ID" value="MBV7391633.1"/>
    <property type="molecule type" value="Genomic_DNA"/>
</dbReference>
<evidence type="ECO:0000256" key="4">
    <source>
        <dbReference type="ARBA" id="ARBA00023004"/>
    </source>
</evidence>
<evidence type="ECO:0000256" key="1">
    <source>
        <dbReference type="ARBA" id="ARBA00022485"/>
    </source>
</evidence>
<keyword evidence="4" id="KW-0408">Iron</keyword>
<dbReference type="PANTHER" id="PTHR43255:SF1">
    <property type="entry name" value="IRON-SULFUR-BINDING OXIDOREDUCTASE FADF-RELATED"/>
    <property type="match status" value="1"/>
</dbReference>
<evidence type="ECO:0000256" key="2">
    <source>
        <dbReference type="ARBA" id="ARBA00022723"/>
    </source>
</evidence>
<evidence type="ECO:0000313" key="7">
    <source>
        <dbReference type="EMBL" id="MBV7391633.1"/>
    </source>
</evidence>
<sequence length="116" mass="13117">MYSQKTIDLAKEIAETCTECDRCMKDCVFLQTYCENPKILFEQFLAEDLAAIVPYSCTFCGRCTVVCPLQLKLADVFLAIRQDLAAEKLPLKQLSGAVWHQRLSCSRIFSGLNRGK</sequence>
<dbReference type="InterPro" id="IPR051460">
    <property type="entry name" value="HdrC_iron-sulfur_subunit"/>
</dbReference>
<feature type="domain" description="4Fe-4S ferredoxin-type" evidence="6">
    <location>
        <begin position="48"/>
        <end position="76"/>
    </location>
</feature>
<dbReference type="InterPro" id="IPR017896">
    <property type="entry name" value="4Fe4S_Fe-S-bd"/>
</dbReference>
<comment type="caution">
    <text evidence="7">The sequence shown here is derived from an EMBL/GenBank/DDBJ whole genome shotgun (WGS) entry which is preliminary data.</text>
</comment>
<keyword evidence="3" id="KW-0560">Oxidoreductase</keyword>
<protein>
    <submittedName>
        <fullName evidence="7">4Fe-4S dicluster domain-containing protein</fullName>
    </submittedName>
</protein>
<evidence type="ECO:0000256" key="5">
    <source>
        <dbReference type="ARBA" id="ARBA00023014"/>
    </source>
</evidence>
<gene>
    <name evidence="7" type="ORF">KUA55_13165</name>
</gene>
<dbReference type="Proteomes" id="UP000774130">
    <property type="component" value="Unassembled WGS sequence"/>
</dbReference>
<keyword evidence="8" id="KW-1185">Reference proteome</keyword>
<proteinExistence type="predicted"/>
<keyword evidence="2" id="KW-0479">Metal-binding</keyword>
<accession>A0ABS6TFH1</accession>
<keyword evidence="1" id="KW-0004">4Fe-4S</keyword>
<dbReference type="InterPro" id="IPR017900">
    <property type="entry name" value="4Fe4S_Fe_S_CS"/>
</dbReference>
<evidence type="ECO:0000313" key="8">
    <source>
        <dbReference type="Proteomes" id="UP000774130"/>
    </source>
</evidence>
<dbReference type="PROSITE" id="PS00198">
    <property type="entry name" value="4FE4S_FER_1"/>
    <property type="match status" value="1"/>
</dbReference>
<evidence type="ECO:0000256" key="3">
    <source>
        <dbReference type="ARBA" id="ARBA00023002"/>
    </source>
</evidence>
<organism evidence="7 8">
    <name type="scientific">Enterococcus alishanensis</name>
    <dbReference type="NCBI Taxonomy" id="1303817"/>
    <lineage>
        <taxon>Bacteria</taxon>
        <taxon>Bacillati</taxon>
        <taxon>Bacillota</taxon>
        <taxon>Bacilli</taxon>
        <taxon>Lactobacillales</taxon>
        <taxon>Enterococcaceae</taxon>
        <taxon>Enterococcus</taxon>
    </lineage>
</organism>